<evidence type="ECO:0000256" key="2">
    <source>
        <dbReference type="ARBA" id="ARBA00022723"/>
    </source>
</evidence>
<keyword evidence="4" id="KW-0786">Thiamine pyrophosphate</keyword>
<dbReference type="Pfam" id="PF02776">
    <property type="entry name" value="TPP_enzyme_N"/>
    <property type="match status" value="1"/>
</dbReference>
<organism evidence="7 8">
    <name type="scientific">Odoribacter splanchnicus</name>
    <dbReference type="NCBI Taxonomy" id="28118"/>
    <lineage>
        <taxon>Bacteria</taxon>
        <taxon>Pseudomonadati</taxon>
        <taxon>Bacteroidota</taxon>
        <taxon>Bacteroidia</taxon>
        <taxon>Bacteroidales</taxon>
        <taxon>Odoribacteraceae</taxon>
        <taxon>Odoribacter</taxon>
    </lineage>
</organism>
<dbReference type="InterPro" id="IPR004433">
    <property type="entry name" value="MenaQ_synth_MenD"/>
</dbReference>
<feature type="domain" description="Thiamine pyrophosphate enzyme N-terminal TPP-binding" evidence="6">
    <location>
        <begin position="12"/>
        <end position="121"/>
    </location>
</feature>
<dbReference type="Gene3D" id="3.40.50.970">
    <property type="match status" value="2"/>
</dbReference>
<dbReference type="GO" id="GO:0070204">
    <property type="term" value="F:2-succinyl-5-enolpyruvyl-6-hydroxy-3-cyclohexene-1-carboxylic-acid synthase activity"/>
    <property type="evidence" value="ECO:0007669"/>
    <property type="project" value="InterPro"/>
</dbReference>
<protein>
    <submittedName>
        <fullName evidence="7">2-succinyl-5-enolpyruvyl-6-hydroxy-3-cyclohexene-1-carboxylate synthase</fullName>
    </submittedName>
</protein>
<accession>A0A413IEE9</accession>
<keyword evidence="3" id="KW-0460">Magnesium</keyword>
<dbReference type="GO" id="GO:0046872">
    <property type="term" value="F:metal ion binding"/>
    <property type="evidence" value="ECO:0007669"/>
    <property type="project" value="UniProtKB-KW"/>
</dbReference>
<evidence type="ECO:0000256" key="1">
    <source>
        <dbReference type="ARBA" id="ARBA00022679"/>
    </source>
</evidence>
<dbReference type="RefSeq" id="WP_118103248.1">
    <property type="nucleotide sequence ID" value="NZ_QSCO01000005.1"/>
</dbReference>
<dbReference type="Gene3D" id="3.40.50.1220">
    <property type="entry name" value="TPP-binding domain"/>
    <property type="match status" value="1"/>
</dbReference>
<evidence type="ECO:0000259" key="6">
    <source>
        <dbReference type="Pfam" id="PF02776"/>
    </source>
</evidence>
<evidence type="ECO:0000256" key="5">
    <source>
        <dbReference type="ARBA" id="ARBA00023211"/>
    </source>
</evidence>
<dbReference type="GO" id="GO:0009234">
    <property type="term" value="P:menaquinone biosynthetic process"/>
    <property type="evidence" value="ECO:0007669"/>
    <property type="project" value="InterPro"/>
</dbReference>
<dbReference type="PANTHER" id="PTHR42916:SF1">
    <property type="entry name" value="PROTEIN PHYLLO, CHLOROPLASTIC"/>
    <property type="match status" value="1"/>
</dbReference>
<comment type="caution">
    <text evidence="7">The sequence shown here is derived from an EMBL/GenBank/DDBJ whole genome shotgun (WGS) entry which is preliminary data.</text>
</comment>
<sequence>MENYYSSEYNIQIIIALLKAYGIRKVIASPGTTNLSFVASIQQDTWFDVYSSVDERSAAYIACGMAEESGEPVVLSCTGATASRNYMPGLTEAFYRKLPVLAITSSQDISKIGHLSAQMLDRRSFPNDIVRYGIHLPIVKDDNDLWECEIKVNQALSELKRHGGGPVHINLTTTYGCDYSVKTLPSVRVIRRIYSDDVFPEIPQGKIGVFVGSHGKWGQKQTDALDRFCATNNAVVFCDHTSAYKGKYRVLYSLVASQDTLQVDMNNLDLLIHIGEISGEYGCLRKLTAKNVWRVNEDGEMRDFFRRLEYVFEMPEQVFFEYYAQEGTKAFDEYLLRCQAMYQKLYNAVPELPFSNLWIAKRMAMKLPENSVLHLGILNSLRSWNFFEVPTSVSVYSNVGGFGIDGGVSSLIGASWVDKKRIYFGVFGDLAFFYDMNVLGNRHVGNNVRLLLINNGVGVEFKNYNHLGALFGDEADKYIAAAGHYGNKSRNLVRHYAEDLGFEYLSAGNKDEFLQVYESFLTPAYTPKPILFEIFTDTKDESDALKLIRNISKDVKSTIVNTAKQLLGPNIKKVIKGIVK</sequence>
<gene>
    <name evidence="7" type="ORF">DXA53_04700</name>
</gene>
<dbReference type="Proteomes" id="UP000284434">
    <property type="component" value="Unassembled WGS sequence"/>
</dbReference>
<dbReference type="PIRSF" id="PIRSF004983">
    <property type="entry name" value="MenD"/>
    <property type="match status" value="1"/>
</dbReference>
<dbReference type="CDD" id="cd07037">
    <property type="entry name" value="TPP_PYR_MenD"/>
    <property type="match status" value="1"/>
</dbReference>
<proteinExistence type="predicted"/>
<keyword evidence="1" id="KW-0808">Transferase</keyword>
<reference evidence="7 8" key="1">
    <citation type="submission" date="2018-08" db="EMBL/GenBank/DDBJ databases">
        <title>A genome reference for cultivated species of the human gut microbiota.</title>
        <authorList>
            <person name="Zou Y."/>
            <person name="Xue W."/>
            <person name="Luo G."/>
        </authorList>
    </citation>
    <scope>NUCLEOTIDE SEQUENCE [LARGE SCALE GENOMIC DNA]</scope>
    <source>
        <strain evidence="7 8">OF03-11</strain>
    </source>
</reference>
<name>A0A413IEE9_9BACT</name>
<dbReference type="InterPro" id="IPR029061">
    <property type="entry name" value="THDP-binding"/>
</dbReference>
<keyword evidence="5" id="KW-0464">Manganese</keyword>
<dbReference type="InterPro" id="IPR012001">
    <property type="entry name" value="Thiamin_PyroP_enz_TPP-bd_dom"/>
</dbReference>
<dbReference type="AlphaFoldDB" id="A0A413IEE9"/>
<dbReference type="GO" id="GO:0030976">
    <property type="term" value="F:thiamine pyrophosphate binding"/>
    <property type="evidence" value="ECO:0007669"/>
    <property type="project" value="InterPro"/>
</dbReference>
<dbReference type="EMBL" id="QSCO01000005">
    <property type="protein sequence ID" value="RGY08343.1"/>
    <property type="molecule type" value="Genomic_DNA"/>
</dbReference>
<dbReference type="SUPFAM" id="SSF52518">
    <property type="entry name" value="Thiamin diphosphate-binding fold (THDP-binding)"/>
    <property type="match status" value="2"/>
</dbReference>
<evidence type="ECO:0000256" key="4">
    <source>
        <dbReference type="ARBA" id="ARBA00023052"/>
    </source>
</evidence>
<evidence type="ECO:0000313" key="7">
    <source>
        <dbReference type="EMBL" id="RGY08343.1"/>
    </source>
</evidence>
<dbReference type="PANTHER" id="PTHR42916">
    <property type="entry name" value="2-SUCCINYL-5-ENOLPYRUVYL-6-HYDROXY-3-CYCLOHEXENE-1-CARBOXYLATE SYNTHASE"/>
    <property type="match status" value="1"/>
</dbReference>
<evidence type="ECO:0000256" key="3">
    <source>
        <dbReference type="ARBA" id="ARBA00022842"/>
    </source>
</evidence>
<evidence type="ECO:0000313" key="8">
    <source>
        <dbReference type="Proteomes" id="UP000284434"/>
    </source>
</evidence>
<keyword evidence="2" id="KW-0479">Metal-binding</keyword>